<evidence type="ECO:0000313" key="2">
    <source>
        <dbReference type="EMBL" id="GFO28424.1"/>
    </source>
</evidence>
<feature type="non-terminal residue" evidence="2">
    <location>
        <position position="1"/>
    </location>
</feature>
<sequence>IFRPMTDKNRGNWQDRTESCTSASPDFDRMRVSPLRRKSPETLRTGLGRLV</sequence>
<dbReference type="AlphaFoldDB" id="A0AAV4CCI1"/>
<keyword evidence="3" id="KW-1185">Reference proteome</keyword>
<protein>
    <submittedName>
        <fullName evidence="2">Uncharacterized protein</fullName>
    </submittedName>
</protein>
<comment type="caution">
    <text evidence="2">The sequence shown here is derived from an EMBL/GenBank/DDBJ whole genome shotgun (WGS) entry which is preliminary data.</text>
</comment>
<organism evidence="2 3">
    <name type="scientific">Plakobranchus ocellatus</name>
    <dbReference type="NCBI Taxonomy" id="259542"/>
    <lineage>
        <taxon>Eukaryota</taxon>
        <taxon>Metazoa</taxon>
        <taxon>Spiralia</taxon>
        <taxon>Lophotrochozoa</taxon>
        <taxon>Mollusca</taxon>
        <taxon>Gastropoda</taxon>
        <taxon>Heterobranchia</taxon>
        <taxon>Euthyneura</taxon>
        <taxon>Panpulmonata</taxon>
        <taxon>Sacoglossa</taxon>
        <taxon>Placobranchoidea</taxon>
        <taxon>Plakobranchidae</taxon>
        <taxon>Plakobranchus</taxon>
    </lineage>
</organism>
<proteinExistence type="predicted"/>
<gene>
    <name evidence="2" type="ORF">PoB_005492900</name>
</gene>
<reference evidence="2 3" key="1">
    <citation type="journal article" date="2021" name="Elife">
        <title>Chloroplast acquisition without the gene transfer in kleptoplastic sea slugs, Plakobranchus ocellatus.</title>
        <authorList>
            <person name="Maeda T."/>
            <person name="Takahashi S."/>
            <person name="Yoshida T."/>
            <person name="Shimamura S."/>
            <person name="Takaki Y."/>
            <person name="Nagai Y."/>
            <person name="Toyoda A."/>
            <person name="Suzuki Y."/>
            <person name="Arimoto A."/>
            <person name="Ishii H."/>
            <person name="Satoh N."/>
            <person name="Nishiyama T."/>
            <person name="Hasebe M."/>
            <person name="Maruyama T."/>
            <person name="Minagawa J."/>
            <person name="Obokata J."/>
            <person name="Shigenobu S."/>
        </authorList>
    </citation>
    <scope>NUCLEOTIDE SEQUENCE [LARGE SCALE GENOMIC DNA]</scope>
</reference>
<feature type="compositionally biased region" description="Basic and acidic residues" evidence="1">
    <location>
        <begin position="1"/>
        <end position="18"/>
    </location>
</feature>
<evidence type="ECO:0000313" key="3">
    <source>
        <dbReference type="Proteomes" id="UP000735302"/>
    </source>
</evidence>
<accession>A0AAV4CCI1</accession>
<dbReference type="EMBL" id="BLXT01006041">
    <property type="protein sequence ID" value="GFO28424.1"/>
    <property type="molecule type" value="Genomic_DNA"/>
</dbReference>
<dbReference type="Proteomes" id="UP000735302">
    <property type="component" value="Unassembled WGS sequence"/>
</dbReference>
<feature type="region of interest" description="Disordered" evidence="1">
    <location>
        <begin position="1"/>
        <end position="51"/>
    </location>
</feature>
<name>A0AAV4CCI1_9GAST</name>
<evidence type="ECO:0000256" key="1">
    <source>
        <dbReference type="SAM" id="MobiDB-lite"/>
    </source>
</evidence>